<evidence type="ECO:0000313" key="2">
    <source>
        <dbReference type="Proteomes" id="UP000243542"/>
    </source>
</evidence>
<reference evidence="1 2" key="1">
    <citation type="submission" date="2017-10" db="EMBL/GenBank/DDBJ databases">
        <title>Sequencing the genomes of 1000 actinobacteria strains.</title>
        <authorList>
            <person name="Klenk H.-P."/>
        </authorList>
    </citation>
    <scope>NUCLEOTIDE SEQUENCE [LARGE SCALE GENOMIC DNA]</scope>
    <source>
        <strain evidence="1 2">DSM 46092</strain>
    </source>
</reference>
<protein>
    <submittedName>
        <fullName evidence="1">Uncharacterized protein</fullName>
    </submittedName>
</protein>
<dbReference type="EMBL" id="PDJK01000002">
    <property type="protein sequence ID" value="PFG50615.1"/>
    <property type="molecule type" value="Genomic_DNA"/>
</dbReference>
<dbReference type="Proteomes" id="UP000243542">
    <property type="component" value="Unassembled WGS sequence"/>
</dbReference>
<keyword evidence="2" id="KW-1185">Reference proteome</keyword>
<name>A0A2A9FJK9_9PSEU</name>
<gene>
    <name evidence="1" type="ORF">ATK36_5860</name>
</gene>
<accession>A0A2A9FJK9</accession>
<proteinExistence type="predicted"/>
<organism evidence="1 2">
    <name type="scientific">Amycolatopsis sulphurea</name>
    <dbReference type="NCBI Taxonomy" id="76022"/>
    <lineage>
        <taxon>Bacteria</taxon>
        <taxon>Bacillati</taxon>
        <taxon>Actinomycetota</taxon>
        <taxon>Actinomycetes</taxon>
        <taxon>Pseudonocardiales</taxon>
        <taxon>Pseudonocardiaceae</taxon>
        <taxon>Amycolatopsis</taxon>
    </lineage>
</organism>
<evidence type="ECO:0000313" key="1">
    <source>
        <dbReference type="EMBL" id="PFG50615.1"/>
    </source>
</evidence>
<dbReference type="AlphaFoldDB" id="A0A2A9FJK9"/>
<sequence length="30" mass="3242">MSLPLPESFARHQVSAGGPVTEALRESFRA</sequence>
<comment type="caution">
    <text evidence="1">The sequence shown here is derived from an EMBL/GenBank/DDBJ whole genome shotgun (WGS) entry which is preliminary data.</text>
</comment>